<accession>A0A7X5R2F3</accession>
<gene>
    <name evidence="3" type="ORF">FHX76_002349</name>
</gene>
<dbReference type="PRINTS" id="PR00081">
    <property type="entry name" value="GDHRDH"/>
</dbReference>
<evidence type="ECO:0000256" key="2">
    <source>
        <dbReference type="ARBA" id="ARBA00023002"/>
    </source>
</evidence>
<evidence type="ECO:0000313" key="4">
    <source>
        <dbReference type="Proteomes" id="UP000541033"/>
    </source>
</evidence>
<comment type="similarity">
    <text evidence="1">Belongs to the short-chain dehydrogenases/reductases (SDR) family.</text>
</comment>
<evidence type="ECO:0000313" key="3">
    <source>
        <dbReference type="EMBL" id="NIH54453.1"/>
    </source>
</evidence>
<comment type="caution">
    <text evidence="3">The sequence shown here is derived from an EMBL/GenBank/DDBJ whole genome shotgun (WGS) entry which is preliminary data.</text>
</comment>
<keyword evidence="4" id="KW-1185">Reference proteome</keyword>
<dbReference type="CDD" id="cd05233">
    <property type="entry name" value="SDR_c"/>
    <property type="match status" value="1"/>
</dbReference>
<dbReference type="InterPro" id="IPR002347">
    <property type="entry name" value="SDR_fam"/>
</dbReference>
<dbReference type="PROSITE" id="PS00061">
    <property type="entry name" value="ADH_SHORT"/>
    <property type="match status" value="1"/>
</dbReference>
<dbReference type="SUPFAM" id="SSF51735">
    <property type="entry name" value="NAD(P)-binding Rossmann-fold domains"/>
    <property type="match status" value="1"/>
</dbReference>
<evidence type="ECO:0000256" key="1">
    <source>
        <dbReference type="ARBA" id="ARBA00006484"/>
    </source>
</evidence>
<proteinExistence type="inferred from homology"/>
<dbReference type="Pfam" id="PF13561">
    <property type="entry name" value="adh_short_C2"/>
    <property type="match status" value="1"/>
</dbReference>
<dbReference type="PANTHER" id="PTHR24321:SF8">
    <property type="entry name" value="ESTRADIOL 17-BETA-DEHYDROGENASE 8-RELATED"/>
    <property type="match status" value="1"/>
</dbReference>
<dbReference type="PANTHER" id="PTHR24321">
    <property type="entry name" value="DEHYDROGENASES, SHORT CHAIN"/>
    <property type="match status" value="1"/>
</dbReference>
<dbReference type="InterPro" id="IPR020904">
    <property type="entry name" value="Sc_DH/Rdtase_CS"/>
</dbReference>
<name>A0A7X5R2F3_9MICO</name>
<dbReference type="Gene3D" id="3.40.50.720">
    <property type="entry name" value="NAD(P)-binding Rossmann-like Domain"/>
    <property type="match status" value="1"/>
</dbReference>
<protein>
    <submittedName>
        <fullName evidence="3">NAD(P)-dependent dehydrogenase (Short-subunit alcohol dehydrogenase family)</fullName>
    </submittedName>
</protein>
<dbReference type="EMBL" id="JAAMOX010000002">
    <property type="protein sequence ID" value="NIH54453.1"/>
    <property type="molecule type" value="Genomic_DNA"/>
</dbReference>
<organism evidence="3 4">
    <name type="scientific">Lysinibacter cavernae</name>
    <dbReference type="NCBI Taxonomy" id="1640652"/>
    <lineage>
        <taxon>Bacteria</taxon>
        <taxon>Bacillati</taxon>
        <taxon>Actinomycetota</taxon>
        <taxon>Actinomycetes</taxon>
        <taxon>Micrococcales</taxon>
        <taxon>Microbacteriaceae</taxon>
        <taxon>Lysinibacter</taxon>
    </lineage>
</organism>
<dbReference type="RefSeq" id="WP_167150828.1">
    <property type="nucleotide sequence ID" value="NZ_JAAMOX010000002.1"/>
</dbReference>
<dbReference type="AlphaFoldDB" id="A0A7X5R2F3"/>
<dbReference type="InterPro" id="IPR036291">
    <property type="entry name" value="NAD(P)-bd_dom_sf"/>
</dbReference>
<dbReference type="GO" id="GO:0016491">
    <property type="term" value="F:oxidoreductase activity"/>
    <property type="evidence" value="ECO:0007669"/>
    <property type="project" value="UniProtKB-KW"/>
</dbReference>
<reference evidence="3 4" key="1">
    <citation type="submission" date="2020-02" db="EMBL/GenBank/DDBJ databases">
        <title>Sequencing the genomes of 1000 actinobacteria strains.</title>
        <authorList>
            <person name="Klenk H.-P."/>
        </authorList>
    </citation>
    <scope>NUCLEOTIDE SEQUENCE [LARGE SCALE GENOMIC DNA]</scope>
    <source>
        <strain evidence="3 4">DSM 27960</strain>
    </source>
</reference>
<sequence length="272" mass="27847">MTSGPRYPELAGTVAAVSGGASGIGEASVRALAEQGATVWMLDIDSAAVESTRASLLALGLDVNGIVCDVSDEASVVAAITRILAESGRLDTVHCNAAVTWTEPVSSTTLAGWKRVIDINLTGAFLLAKEAYLAMRTAGNGGSIIFTGSPHALRTIPESSAYSASKGGVAALMKALAIEAAPFGIRVNSVLPGAVDTPLLRSDAALSDDPEAMIRRWGASRPVGRIGKPDEIASVVAFLASEGASYMSGSEIMVDGGLYAYLGDGMKTIDDN</sequence>
<dbReference type="Proteomes" id="UP000541033">
    <property type="component" value="Unassembled WGS sequence"/>
</dbReference>
<keyword evidence="2" id="KW-0560">Oxidoreductase</keyword>
<dbReference type="FunFam" id="3.40.50.720:FF:000084">
    <property type="entry name" value="Short-chain dehydrogenase reductase"/>
    <property type="match status" value="1"/>
</dbReference>